<proteinExistence type="predicted"/>
<name>A0A2L1UWG4_9GAMM</name>
<protein>
    <submittedName>
        <fullName evidence="2">Uncharacterized protein</fullName>
    </submittedName>
</protein>
<dbReference type="Proteomes" id="UP000239197">
    <property type="component" value="Chromosome"/>
</dbReference>
<reference evidence="2" key="2">
    <citation type="submission" date="2017-01" db="EMBL/GenBank/DDBJ databases">
        <authorList>
            <person name="Kumar R."/>
            <person name="Singh D."/>
            <person name="Kumar S."/>
        </authorList>
    </citation>
    <scope>NUCLEOTIDE SEQUENCE</scope>
    <source>
        <strain evidence="2">ERMR1:05</strain>
    </source>
</reference>
<dbReference type="AlphaFoldDB" id="A0A2L1UWG4"/>
<sequence length="76" mass="8414">MVFRRAGFSPALSLLMSAFALLIPPAALTDHLRRLTERSPTQQRISVAAAASVHGLAPLHLPRRPTRPVSYYAFFK</sequence>
<dbReference type="EMBL" id="CP019062">
    <property type="protein sequence ID" value="AVF37306.1"/>
    <property type="molecule type" value="Genomic_DNA"/>
</dbReference>
<gene>
    <name evidence="1" type="ORF">BV494_21450</name>
    <name evidence="2" type="ORF">BV494_21465</name>
</gene>
<evidence type="ECO:0000313" key="3">
    <source>
        <dbReference type="Proteomes" id="UP000239197"/>
    </source>
</evidence>
<dbReference type="KEGG" id="rox:BV494_21450"/>
<dbReference type="EMBL" id="CP019062">
    <property type="protein sequence ID" value="AVF37305.1"/>
    <property type="molecule type" value="Genomic_DNA"/>
</dbReference>
<evidence type="ECO:0000313" key="2">
    <source>
        <dbReference type="EMBL" id="AVF37306.1"/>
    </source>
</evidence>
<dbReference type="KEGG" id="rox:BV494_21465"/>
<accession>A0A2L1UWG4</accession>
<organism evidence="2 3">
    <name type="scientific">Rahnella sikkimica</name>
    <dbReference type="NCBI Taxonomy" id="1805933"/>
    <lineage>
        <taxon>Bacteria</taxon>
        <taxon>Pseudomonadati</taxon>
        <taxon>Pseudomonadota</taxon>
        <taxon>Gammaproteobacteria</taxon>
        <taxon>Enterobacterales</taxon>
        <taxon>Yersiniaceae</taxon>
        <taxon>Rahnella</taxon>
    </lineage>
</organism>
<reference evidence="3" key="1">
    <citation type="submission" date="2017-01" db="EMBL/GenBank/DDBJ databases">
        <title>Genome sequence of Rouxiella sp. ERMR1:05.</title>
        <authorList>
            <person name="Kumar R."/>
            <person name="Singh D."/>
            <person name="Kumar S."/>
        </authorList>
    </citation>
    <scope>NUCLEOTIDE SEQUENCE [LARGE SCALE GENOMIC DNA]</scope>
    <source>
        <strain evidence="3">ERMR1:05</strain>
    </source>
</reference>
<evidence type="ECO:0000313" key="1">
    <source>
        <dbReference type="EMBL" id="AVF37305.1"/>
    </source>
</evidence>
<keyword evidence="3" id="KW-1185">Reference proteome</keyword>
<reference evidence="2" key="3">
    <citation type="journal article" date="2022" name="Extremophiles">
        <title>Rahnella sikkimica sp. nov., a novel cold-tolerant bacterium isolated from the glacier of Sikkim Himalaya with plant growth-promoting properties.</title>
        <authorList>
            <person name="Kumar A."/>
            <person name="Le Fleche-Mateos A."/>
            <person name="Kumar R."/>
            <person name="Lomprez F."/>
            <person name="Fichenick F."/>
            <person name="Singh D."/>
            <person name="Grimont P.A.D."/>
            <person name="Kumar S."/>
        </authorList>
    </citation>
    <scope>NUCLEOTIDE SEQUENCE</scope>
    <source>
        <strain evidence="2">ERMR1:05</strain>
    </source>
</reference>